<reference evidence="1" key="1">
    <citation type="journal article" date="2011" name="Microbiology">
        <title>Application of suppressive subtractive hybridization to the identification of genetic differences between two Lactococcus garvieae strains showing distinct differences in virulence for rainbow trout and mouse.</title>
        <authorList>
            <person name="Reimundo P."/>
            <person name="Rivas A.J."/>
            <person name="Osorio C.R."/>
            <person name="Mendez J."/>
            <person name="Perez-Pascual D."/>
            <person name="Navais R."/>
            <person name="Gomez E."/>
            <person name="Sotelo M."/>
            <person name="Lemos M.L."/>
            <person name="Guijarro J.A."/>
        </authorList>
    </citation>
    <scope>NUCLEOTIDE SEQUENCE</scope>
    <source>
        <strain evidence="1">UNIUD074</strain>
    </source>
</reference>
<dbReference type="EMBL" id="HM989027">
    <property type="protein sequence ID" value="AEK12137.1"/>
    <property type="molecule type" value="Genomic_DNA"/>
</dbReference>
<evidence type="ECO:0000313" key="1">
    <source>
        <dbReference type="EMBL" id="AEK12137.1"/>
    </source>
</evidence>
<proteinExistence type="predicted"/>
<sequence length="39" mass="4554">MKELVKASVKMEVCHNNIIIEHRSFRWIELGGQEIDRSG</sequence>
<protein>
    <submittedName>
        <fullName evidence="1">Uncharacterized protein</fullName>
    </submittedName>
</protein>
<name>G0X3D3_9LACT</name>
<accession>G0X3D3</accession>
<organism evidence="1">
    <name type="scientific">Lactococcus garvieae UNIUD074</name>
    <dbReference type="NCBI Taxonomy" id="1017266"/>
    <lineage>
        <taxon>Bacteria</taxon>
        <taxon>Bacillati</taxon>
        <taxon>Bacillota</taxon>
        <taxon>Bacilli</taxon>
        <taxon>Lactobacillales</taxon>
        <taxon>Streptococcaceae</taxon>
        <taxon>Lactococcus</taxon>
    </lineage>
</organism>
<dbReference type="AlphaFoldDB" id="G0X3D3"/>